<gene>
    <name evidence="6" type="ORF">KAK03_22225</name>
</gene>
<evidence type="ECO:0000259" key="5">
    <source>
        <dbReference type="PROSITE" id="PS50109"/>
    </source>
</evidence>
<keyword evidence="3" id="KW-0597">Phosphoprotein</keyword>
<dbReference type="InterPro" id="IPR005467">
    <property type="entry name" value="His_kinase_dom"/>
</dbReference>
<dbReference type="GO" id="GO:0000155">
    <property type="term" value="F:phosphorelay sensor kinase activity"/>
    <property type="evidence" value="ECO:0007669"/>
    <property type="project" value="InterPro"/>
</dbReference>
<feature type="transmembrane region" description="Helical" evidence="4">
    <location>
        <begin position="96"/>
        <end position="117"/>
    </location>
</feature>
<dbReference type="Gene3D" id="1.10.287.130">
    <property type="match status" value="1"/>
</dbReference>
<evidence type="ECO:0000256" key="1">
    <source>
        <dbReference type="ARBA" id="ARBA00000085"/>
    </source>
</evidence>
<dbReference type="Pfam" id="PF25323">
    <property type="entry name" value="6TM_PilS"/>
    <property type="match status" value="1"/>
</dbReference>
<dbReference type="InterPro" id="IPR036890">
    <property type="entry name" value="HATPase_C_sf"/>
</dbReference>
<name>A0A941BIX7_9BURK</name>
<evidence type="ECO:0000313" key="6">
    <source>
        <dbReference type="EMBL" id="MBQ0933198.1"/>
    </source>
</evidence>
<dbReference type="Pfam" id="PF13188">
    <property type="entry name" value="PAS_8"/>
    <property type="match status" value="1"/>
</dbReference>
<dbReference type="Pfam" id="PF02518">
    <property type="entry name" value="HATPase_c"/>
    <property type="match status" value="1"/>
</dbReference>
<evidence type="ECO:0000256" key="3">
    <source>
        <dbReference type="ARBA" id="ARBA00022553"/>
    </source>
</evidence>
<dbReference type="SUPFAM" id="SSF55874">
    <property type="entry name" value="ATPase domain of HSP90 chaperone/DNA topoisomerase II/histidine kinase"/>
    <property type="match status" value="1"/>
</dbReference>
<dbReference type="SMART" id="SM00388">
    <property type="entry name" value="HisKA"/>
    <property type="match status" value="1"/>
</dbReference>
<feature type="transmembrane region" description="Helical" evidence="4">
    <location>
        <begin position="206"/>
        <end position="229"/>
    </location>
</feature>
<reference evidence="6 7" key="1">
    <citation type="submission" date="2021-04" db="EMBL/GenBank/DDBJ databases">
        <title>The genome sequence of Ideonella sp. 3Y2.</title>
        <authorList>
            <person name="Liu Y."/>
        </authorList>
    </citation>
    <scope>NUCLEOTIDE SEQUENCE [LARGE SCALE GENOMIC DNA]</scope>
    <source>
        <strain evidence="6 7">3Y2</strain>
    </source>
</reference>
<dbReference type="InterPro" id="IPR003594">
    <property type="entry name" value="HATPase_dom"/>
</dbReference>
<feature type="transmembrane region" description="Helical" evidence="4">
    <location>
        <begin position="180"/>
        <end position="200"/>
    </location>
</feature>
<keyword evidence="4" id="KW-1133">Transmembrane helix</keyword>
<dbReference type="PANTHER" id="PTHR43065:SF52">
    <property type="entry name" value="SENSOR PROTEIN KINASE PILS"/>
    <property type="match status" value="1"/>
</dbReference>
<keyword evidence="7" id="KW-1185">Reference proteome</keyword>
<dbReference type="InterPro" id="IPR004358">
    <property type="entry name" value="Sig_transdc_His_kin-like_C"/>
</dbReference>
<accession>A0A941BIX7</accession>
<comment type="catalytic activity">
    <reaction evidence="1">
        <text>ATP + protein L-histidine = ADP + protein N-phospho-L-histidine.</text>
        <dbReference type="EC" id="2.7.13.3"/>
    </reaction>
</comment>
<dbReference type="Proteomes" id="UP000676246">
    <property type="component" value="Unassembled WGS sequence"/>
</dbReference>
<sequence>MSHSRSAPVNRDDSRLGALGLGPDLAEDGLTGFGPGFGDSSQLSGLAQAGDPGAGADLQQAGTRLRVLRSYTAARVVIGVALLLTQIAVIDNGSLRYLPLVLVLANLLEAALCWQWLRSRVRSLTHVVNNRWLWWATVAWDLAAFGAMHWLAPVGSLSHAALLVLPALMSGILSSRTTALATAALAALGLLAATALKAPVGELPGLLSQAGLVGIGLFMIVILAGELATRLARQERSARHNLSLALQQAELNRLVIDEMADGVLVVDGRGGVRAANPAARALLAEGDRCPRAPFSLHGQRGWLPLLGAIESAYENGQWPAGGMDLTLAFDRESPRSVRVRARFTRRAGDGHGGSEEVLAVLFVEELKNVLARQRQERLVAMGRISAGIAHEIRNPLAAISQANALLQEDNLPPDQQRLARIVSDNVERLKRIVDDVMEVAPSAPVPSRVIDLCAEVAAICGEWARTAGVVLGSDSRLQVRLPGEPMGGMFDSDHLRRVLINLLENALRHASREPGAVRLSLEPLGDALVRISVASDGEPIAPEVEAHLFEPFHSTRSRGTGLGLYICRELCERHGASIDYLRRAGDRHANVFQVVMRSAPIDAGGRLYL</sequence>
<keyword evidence="6" id="KW-0418">Kinase</keyword>
<feature type="domain" description="Histidine kinase" evidence="5">
    <location>
        <begin position="387"/>
        <end position="600"/>
    </location>
</feature>
<dbReference type="CDD" id="cd00082">
    <property type="entry name" value="HisKA"/>
    <property type="match status" value="1"/>
</dbReference>
<dbReference type="PANTHER" id="PTHR43065">
    <property type="entry name" value="SENSOR HISTIDINE KINASE"/>
    <property type="match status" value="1"/>
</dbReference>
<evidence type="ECO:0000256" key="2">
    <source>
        <dbReference type="ARBA" id="ARBA00012438"/>
    </source>
</evidence>
<dbReference type="SUPFAM" id="SSF47384">
    <property type="entry name" value="Homodimeric domain of signal transducing histidine kinase"/>
    <property type="match status" value="1"/>
</dbReference>
<dbReference type="InterPro" id="IPR036097">
    <property type="entry name" value="HisK_dim/P_sf"/>
</dbReference>
<dbReference type="PRINTS" id="PR00344">
    <property type="entry name" value="BCTRLSENSOR"/>
</dbReference>
<dbReference type="SMART" id="SM00387">
    <property type="entry name" value="HATPase_c"/>
    <property type="match status" value="1"/>
</dbReference>
<dbReference type="PROSITE" id="PS50109">
    <property type="entry name" value="HIS_KIN"/>
    <property type="match status" value="1"/>
</dbReference>
<dbReference type="InterPro" id="IPR003661">
    <property type="entry name" value="HisK_dim/P_dom"/>
</dbReference>
<comment type="caution">
    <text evidence="6">The sequence shown here is derived from an EMBL/GenBank/DDBJ whole genome shotgun (WGS) entry which is preliminary data.</text>
</comment>
<dbReference type="RefSeq" id="WP_210856867.1">
    <property type="nucleotide sequence ID" value="NZ_JAGQDD010000025.1"/>
</dbReference>
<feature type="transmembrane region" description="Helical" evidence="4">
    <location>
        <begin position="72"/>
        <end position="90"/>
    </location>
</feature>
<evidence type="ECO:0000313" key="7">
    <source>
        <dbReference type="Proteomes" id="UP000676246"/>
    </source>
</evidence>
<protein>
    <recommendedName>
        <fullName evidence="2">histidine kinase</fullName>
        <ecNumber evidence="2">2.7.13.3</ecNumber>
    </recommendedName>
</protein>
<dbReference type="EMBL" id="JAGQDD010000025">
    <property type="protein sequence ID" value="MBQ0933198.1"/>
    <property type="molecule type" value="Genomic_DNA"/>
</dbReference>
<dbReference type="InterPro" id="IPR000014">
    <property type="entry name" value="PAS"/>
</dbReference>
<keyword evidence="6" id="KW-0808">Transferase</keyword>
<dbReference type="Gene3D" id="3.30.565.10">
    <property type="entry name" value="Histidine kinase-like ATPase, C-terminal domain"/>
    <property type="match status" value="1"/>
</dbReference>
<dbReference type="EC" id="2.7.13.3" evidence="2"/>
<dbReference type="Pfam" id="PF00512">
    <property type="entry name" value="HisKA"/>
    <property type="match status" value="1"/>
</dbReference>
<organism evidence="6 7">
    <name type="scientific">Ideonella alba</name>
    <dbReference type="NCBI Taxonomy" id="2824118"/>
    <lineage>
        <taxon>Bacteria</taxon>
        <taxon>Pseudomonadati</taxon>
        <taxon>Pseudomonadota</taxon>
        <taxon>Betaproteobacteria</taxon>
        <taxon>Burkholderiales</taxon>
        <taxon>Sphaerotilaceae</taxon>
        <taxon>Ideonella</taxon>
    </lineage>
</organism>
<dbReference type="AlphaFoldDB" id="A0A941BIX7"/>
<proteinExistence type="predicted"/>
<keyword evidence="4" id="KW-0472">Membrane</keyword>
<feature type="transmembrane region" description="Helical" evidence="4">
    <location>
        <begin position="132"/>
        <end position="151"/>
    </location>
</feature>
<evidence type="ECO:0000256" key="4">
    <source>
        <dbReference type="SAM" id="Phobius"/>
    </source>
</evidence>
<keyword evidence="4" id="KW-0812">Transmembrane</keyword>